<gene>
    <name evidence="6" type="ORF">ACFOY1_20430</name>
</gene>
<proteinExistence type="inferred from homology"/>
<feature type="domain" description="HTH lysR-type" evidence="5">
    <location>
        <begin position="6"/>
        <end position="63"/>
    </location>
</feature>
<evidence type="ECO:0000256" key="3">
    <source>
        <dbReference type="ARBA" id="ARBA00023125"/>
    </source>
</evidence>
<dbReference type="InterPro" id="IPR000847">
    <property type="entry name" value="LysR_HTH_N"/>
</dbReference>
<comment type="caution">
    <text evidence="6">The sequence shown here is derived from an EMBL/GenBank/DDBJ whole genome shotgun (WGS) entry which is preliminary data.</text>
</comment>
<dbReference type="Proteomes" id="UP001595848">
    <property type="component" value="Unassembled WGS sequence"/>
</dbReference>
<dbReference type="RefSeq" id="WP_217966464.1">
    <property type="nucleotide sequence ID" value="NZ_JAHTBN010000014.1"/>
</dbReference>
<accession>A0ABV8P4U2</accession>
<dbReference type="Pfam" id="PF00126">
    <property type="entry name" value="HTH_1"/>
    <property type="match status" value="1"/>
</dbReference>
<keyword evidence="7" id="KW-1185">Reference proteome</keyword>
<keyword evidence="3" id="KW-0238">DNA-binding</keyword>
<protein>
    <submittedName>
        <fullName evidence="6">LysR family transcriptional regulator</fullName>
    </submittedName>
</protein>
<evidence type="ECO:0000313" key="7">
    <source>
        <dbReference type="Proteomes" id="UP001595848"/>
    </source>
</evidence>
<evidence type="ECO:0000256" key="1">
    <source>
        <dbReference type="ARBA" id="ARBA00009437"/>
    </source>
</evidence>
<dbReference type="PROSITE" id="PS50931">
    <property type="entry name" value="HTH_LYSR"/>
    <property type="match status" value="1"/>
</dbReference>
<keyword evidence="4" id="KW-0804">Transcription</keyword>
<dbReference type="PANTHER" id="PTHR30118">
    <property type="entry name" value="HTH-TYPE TRANSCRIPTIONAL REGULATOR LEUO-RELATED"/>
    <property type="match status" value="1"/>
</dbReference>
<keyword evidence="2" id="KW-0805">Transcription regulation</keyword>
<dbReference type="Pfam" id="PF03466">
    <property type="entry name" value="LysR_substrate"/>
    <property type="match status" value="1"/>
</dbReference>
<sequence length="309" mass="33733">MDAKHLDLYLLRCLTTLVSEGHVTRAAAHMGMTQPAMSAALGRLRTLLGDPLLVRTEKGMIPTARALELAASVHQGLELIDQALAQDAPFDCTSSAIRFEIAATESTSFVLMPALMARLRKVAPGVSVRVHVPERARMRNELEEGYAELVVSFLRAASEDLHSSLLLRQRLVVIAAANHPEVRGSITLDQYARWPHAYYTRGRSRGAAVETAVDEALTRAGSARVCGAYLSSILASTAVVATSDLLATVPEYIARHFAATLGLQVLPPPLPMRNVDIAMYWHERTHKNPAQKWLRAVLREAAMELQSSG</sequence>
<organism evidence="6 7">
    <name type="scientific">Candidimonas humi</name>
    <dbReference type="NCBI Taxonomy" id="683355"/>
    <lineage>
        <taxon>Bacteria</taxon>
        <taxon>Pseudomonadati</taxon>
        <taxon>Pseudomonadota</taxon>
        <taxon>Betaproteobacteria</taxon>
        <taxon>Burkholderiales</taxon>
        <taxon>Alcaligenaceae</taxon>
        <taxon>Candidimonas</taxon>
    </lineage>
</organism>
<dbReference type="InterPro" id="IPR005119">
    <property type="entry name" value="LysR_subst-bd"/>
</dbReference>
<dbReference type="EMBL" id="JBHSBV010000011">
    <property type="protein sequence ID" value="MFC4203327.1"/>
    <property type="molecule type" value="Genomic_DNA"/>
</dbReference>
<dbReference type="InterPro" id="IPR037402">
    <property type="entry name" value="YidZ_PBP2"/>
</dbReference>
<dbReference type="CDD" id="cd08417">
    <property type="entry name" value="PBP2_Nitroaromatics_like"/>
    <property type="match status" value="1"/>
</dbReference>
<evidence type="ECO:0000259" key="5">
    <source>
        <dbReference type="PROSITE" id="PS50931"/>
    </source>
</evidence>
<dbReference type="InterPro" id="IPR050389">
    <property type="entry name" value="LysR-type_TF"/>
</dbReference>
<evidence type="ECO:0000256" key="4">
    <source>
        <dbReference type="ARBA" id="ARBA00023163"/>
    </source>
</evidence>
<evidence type="ECO:0000313" key="6">
    <source>
        <dbReference type="EMBL" id="MFC4203327.1"/>
    </source>
</evidence>
<name>A0ABV8P4U2_9BURK</name>
<reference evidence="7" key="1">
    <citation type="journal article" date="2019" name="Int. J. Syst. Evol. Microbiol.">
        <title>The Global Catalogue of Microorganisms (GCM) 10K type strain sequencing project: providing services to taxonomists for standard genome sequencing and annotation.</title>
        <authorList>
            <consortium name="The Broad Institute Genomics Platform"/>
            <consortium name="The Broad Institute Genome Sequencing Center for Infectious Disease"/>
            <person name="Wu L."/>
            <person name="Ma J."/>
        </authorList>
    </citation>
    <scope>NUCLEOTIDE SEQUENCE [LARGE SCALE GENOMIC DNA]</scope>
    <source>
        <strain evidence="7">LMG 24813</strain>
    </source>
</reference>
<evidence type="ECO:0000256" key="2">
    <source>
        <dbReference type="ARBA" id="ARBA00023015"/>
    </source>
</evidence>
<dbReference type="PANTHER" id="PTHR30118:SF15">
    <property type="entry name" value="TRANSCRIPTIONAL REGULATORY PROTEIN"/>
    <property type="match status" value="1"/>
</dbReference>
<comment type="similarity">
    <text evidence="1">Belongs to the LysR transcriptional regulatory family.</text>
</comment>